<dbReference type="Pfam" id="PF00023">
    <property type="entry name" value="Ank"/>
    <property type="match status" value="1"/>
</dbReference>
<evidence type="ECO:0000313" key="5">
    <source>
        <dbReference type="Proteomes" id="UP001175227"/>
    </source>
</evidence>
<keyword evidence="1" id="KW-0677">Repeat</keyword>
<dbReference type="Proteomes" id="UP001175227">
    <property type="component" value="Unassembled WGS sequence"/>
</dbReference>
<dbReference type="AlphaFoldDB" id="A0AA39U5S1"/>
<keyword evidence="5" id="KW-1185">Reference proteome</keyword>
<dbReference type="PROSITE" id="PS50088">
    <property type="entry name" value="ANK_REPEAT"/>
    <property type="match status" value="1"/>
</dbReference>
<dbReference type="SMART" id="SM00248">
    <property type="entry name" value="ANK"/>
    <property type="match status" value="3"/>
</dbReference>
<name>A0AA39U5S1_9AGAR</name>
<evidence type="ECO:0000256" key="2">
    <source>
        <dbReference type="ARBA" id="ARBA00023043"/>
    </source>
</evidence>
<gene>
    <name evidence="4" type="ORF">IW261DRAFT_1341357</name>
</gene>
<sequence length="132" mass="14738">MKRDKCGRAPLHYAAGHFFRYLPVADNRYSCIQLLLEANADVNAVDEHGRTALQYIAKQGAGYRGMPDHPHPHSPIQLLLRKGANPNICDVQGETALHCASRCSWVDKQILQILVKHSDLNISNKNGETCLH</sequence>
<dbReference type="Gene3D" id="1.25.40.20">
    <property type="entry name" value="Ankyrin repeat-containing domain"/>
    <property type="match status" value="2"/>
</dbReference>
<keyword evidence="2 3" id="KW-0040">ANK repeat</keyword>
<feature type="repeat" description="ANK" evidence="3">
    <location>
        <begin position="6"/>
        <end position="47"/>
    </location>
</feature>
<comment type="caution">
    <text evidence="4">The sequence shown here is derived from an EMBL/GenBank/DDBJ whole genome shotgun (WGS) entry which is preliminary data.</text>
</comment>
<reference evidence="4" key="1">
    <citation type="submission" date="2023-06" db="EMBL/GenBank/DDBJ databases">
        <authorList>
            <consortium name="Lawrence Berkeley National Laboratory"/>
            <person name="Ahrendt S."/>
            <person name="Sahu N."/>
            <person name="Indic B."/>
            <person name="Wong-Bajracharya J."/>
            <person name="Merenyi Z."/>
            <person name="Ke H.-M."/>
            <person name="Monk M."/>
            <person name="Kocsube S."/>
            <person name="Drula E."/>
            <person name="Lipzen A."/>
            <person name="Balint B."/>
            <person name="Henrissat B."/>
            <person name="Andreopoulos B."/>
            <person name="Martin F.M."/>
            <person name="Harder C.B."/>
            <person name="Rigling D."/>
            <person name="Ford K.L."/>
            <person name="Foster G.D."/>
            <person name="Pangilinan J."/>
            <person name="Papanicolaou A."/>
            <person name="Barry K."/>
            <person name="LaButti K."/>
            <person name="Viragh M."/>
            <person name="Koriabine M."/>
            <person name="Yan M."/>
            <person name="Riley R."/>
            <person name="Champramary S."/>
            <person name="Plett K.L."/>
            <person name="Tsai I.J."/>
            <person name="Slot J."/>
            <person name="Sipos G."/>
            <person name="Plett J."/>
            <person name="Nagy L.G."/>
            <person name="Grigoriev I.V."/>
        </authorList>
    </citation>
    <scope>NUCLEOTIDE SEQUENCE</scope>
    <source>
        <strain evidence="4">ICMP 16352</strain>
    </source>
</reference>
<dbReference type="InterPro" id="IPR050745">
    <property type="entry name" value="Multifunctional_regulatory"/>
</dbReference>
<evidence type="ECO:0000256" key="3">
    <source>
        <dbReference type="PROSITE-ProRule" id="PRU00023"/>
    </source>
</evidence>
<evidence type="ECO:0000256" key="1">
    <source>
        <dbReference type="ARBA" id="ARBA00022737"/>
    </source>
</evidence>
<accession>A0AA39U5S1</accession>
<proteinExistence type="predicted"/>
<evidence type="ECO:0000313" key="4">
    <source>
        <dbReference type="EMBL" id="KAK0474898.1"/>
    </source>
</evidence>
<protein>
    <submittedName>
        <fullName evidence="4">Ankyrin repeat-containing domain protein</fullName>
    </submittedName>
</protein>
<dbReference type="InterPro" id="IPR036770">
    <property type="entry name" value="Ankyrin_rpt-contain_sf"/>
</dbReference>
<dbReference type="SUPFAM" id="SSF48403">
    <property type="entry name" value="Ankyrin repeat"/>
    <property type="match status" value="1"/>
</dbReference>
<feature type="non-terminal residue" evidence="4">
    <location>
        <position position="132"/>
    </location>
</feature>
<dbReference type="Pfam" id="PF12796">
    <property type="entry name" value="Ank_2"/>
    <property type="match status" value="1"/>
</dbReference>
<dbReference type="EMBL" id="JAUEPR010000025">
    <property type="protein sequence ID" value="KAK0474898.1"/>
    <property type="molecule type" value="Genomic_DNA"/>
</dbReference>
<dbReference type="InterPro" id="IPR002110">
    <property type="entry name" value="Ankyrin_rpt"/>
</dbReference>
<dbReference type="PANTHER" id="PTHR24189">
    <property type="entry name" value="MYOTROPHIN"/>
    <property type="match status" value="1"/>
</dbReference>
<organism evidence="4 5">
    <name type="scientific">Armillaria novae-zelandiae</name>
    <dbReference type="NCBI Taxonomy" id="153914"/>
    <lineage>
        <taxon>Eukaryota</taxon>
        <taxon>Fungi</taxon>
        <taxon>Dikarya</taxon>
        <taxon>Basidiomycota</taxon>
        <taxon>Agaricomycotina</taxon>
        <taxon>Agaricomycetes</taxon>
        <taxon>Agaricomycetidae</taxon>
        <taxon>Agaricales</taxon>
        <taxon>Marasmiineae</taxon>
        <taxon>Physalacriaceae</taxon>
        <taxon>Armillaria</taxon>
    </lineage>
</organism>